<gene>
    <name evidence="3" type="ORF">FHS92_002512</name>
</gene>
<dbReference type="PROSITE" id="PS50889">
    <property type="entry name" value="S4"/>
    <property type="match status" value="1"/>
</dbReference>
<dbReference type="SUPFAM" id="SSF55174">
    <property type="entry name" value="Alpha-L RNA-binding motif"/>
    <property type="match status" value="1"/>
</dbReference>
<evidence type="ECO:0000313" key="4">
    <source>
        <dbReference type="Proteomes" id="UP000552700"/>
    </source>
</evidence>
<proteinExistence type="predicted"/>
<dbReference type="SMART" id="SM00363">
    <property type="entry name" value="S4"/>
    <property type="match status" value="1"/>
</dbReference>
<dbReference type="GO" id="GO:0003723">
    <property type="term" value="F:RNA binding"/>
    <property type="evidence" value="ECO:0007669"/>
    <property type="project" value="UniProtKB-KW"/>
</dbReference>
<keyword evidence="4" id="KW-1185">Reference proteome</keyword>
<evidence type="ECO:0000313" key="3">
    <source>
        <dbReference type="EMBL" id="MBB6124759.1"/>
    </source>
</evidence>
<dbReference type="Gene3D" id="3.10.290.10">
    <property type="entry name" value="RNA-binding S4 domain"/>
    <property type="match status" value="1"/>
</dbReference>
<dbReference type="EMBL" id="JACIJP010000004">
    <property type="protein sequence ID" value="MBB6124759.1"/>
    <property type="molecule type" value="Genomic_DNA"/>
</dbReference>
<organism evidence="3 4">
    <name type="scientific">Sphingobium subterraneum</name>
    <dbReference type="NCBI Taxonomy" id="627688"/>
    <lineage>
        <taxon>Bacteria</taxon>
        <taxon>Pseudomonadati</taxon>
        <taxon>Pseudomonadota</taxon>
        <taxon>Alphaproteobacteria</taxon>
        <taxon>Sphingomonadales</taxon>
        <taxon>Sphingomonadaceae</taxon>
        <taxon>Sphingobium</taxon>
    </lineage>
</organism>
<keyword evidence="1" id="KW-0694">RNA-binding</keyword>
<feature type="domain" description="RNA-binding S4" evidence="2">
    <location>
        <begin position="16"/>
        <end position="78"/>
    </location>
</feature>
<dbReference type="InterPro" id="IPR036986">
    <property type="entry name" value="S4_RNA-bd_sf"/>
</dbReference>
<sequence>MTRTQPAPVPSHAPGQRIDKFLWFTRLASSRSAAQALAGKGVVRLNGRRIDRAHSPVRVGDLVTLPQGERVRVVRILALPERRGPASEASTCYDELELGQGAVAYSQQRLDADAGPE</sequence>
<dbReference type="RefSeq" id="WP_184081068.1">
    <property type="nucleotide sequence ID" value="NZ_JACIJP010000004.1"/>
</dbReference>
<protein>
    <submittedName>
        <fullName evidence="3">Ribosome-associated heat shock protein Hsp15</fullName>
    </submittedName>
</protein>
<dbReference type="InterPro" id="IPR002942">
    <property type="entry name" value="S4_RNA-bd"/>
</dbReference>
<dbReference type="Proteomes" id="UP000552700">
    <property type="component" value="Unassembled WGS sequence"/>
</dbReference>
<dbReference type="CDD" id="cd00165">
    <property type="entry name" value="S4"/>
    <property type="match status" value="1"/>
</dbReference>
<name>A0A841J0M9_9SPHN</name>
<keyword evidence="3" id="KW-0346">Stress response</keyword>
<reference evidence="3 4" key="1">
    <citation type="submission" date="2020-08" db="EMBL/GenBank/DDBJ databases">
        <title>Genomic Encyclopedia of Type Strains, Phase IV (KMG-IV): sequencing the most valuable type-strain genomes for metagenomic binning, comparative biology and taxonomic classification.</title>
        <authorList>
            <person name="Goeker M."/>
        </authorList>
    </citation>
    <scope>NUCLEOTIDE SEQUENCE [LARGE SCALE GENOMIC DNA]</scope>
    <source>
        <strain evidence="3 4">DSM 102255</strain>
    </source>
</reference>
<comment type="caution">
    <text evidence="3">The sequence shown here is derived from an EMBL/GenBank/DDBJ whole genome shotgun (WGS) entry which is preliminary data.</text>
</comment>
<dbReference type="AlphaFoldDB" id="A0A841J0M9"/>
<evidence type="ECO:0000256" key="1">
    <source>
        <dbReference type="PROSITE-ProRule" id="PRU00182"/>
    </source>
</evidence>
<evidence type="ECO:0000259" key="2">
    <source>
        <dbReference type="SMART" id="SM00363"/>
    </source>
</evidence>
<accession>A0A841J0M9</accession>
<dbReference type="Pfam" id="PF01479">
    <property type="entry name" value="S4"/>
    <property type="match status" value="1"/>
</dbReference>